<comment type="caution">
    <text evidence="1">The sequence shown here is derived from an EMBL/GenBank/DDBJ whole genome shotgun (WGS) entry which is preliminary data.</text>
</comment>
<sequence length="177" mass="19275">MTNSQRSSESAAEQSAVSTSVSAAQLKVADMREETDADSNVDSPTWDSEEEMFSEWSAMGTHVGTETLTEIIYNMDDEPMFSDTEVIDVGSEDFSISEPNKKNEGRPRNEGNNAIADSTSLKQPKNRVARKPQHRAKSGKDLRLNVLGAAKRLQIKEKAVLAGVFSKYGGKADSGKS</sequence>
<protein>
    <submittedName>
        <fullName evidence="1">Uncharacterized protein</fullName>
    </submittedName>
</protein>
<reference evidence="1 2" key="1">
    <citation type="journal article" date="2022" name="Hortic Res">
        <title>A haplotype resolved chromosomal level avocado genome allows analysis of novel avocado genes.</title>
        <authorList>
            <person name="Nath O."/>
            <person name="Fletcher S.J."/>
            <person name="Hayward A."/>
            <person name="Shaw L.M."/>
            <person name="Masouleh A.K."/>
            <person name="Furtado A."/>
            <person name="Henry R.J."/>
            <person name="Mitter N."/>
        </authorList>
    </citation>
    <scope>NUCLEOTIDE SEQUENCE [LARGE SCALE GENOMIC DNA]</scope>
    <source>
        <strain evidence="2">cv. Hass</strain>
    </source>
</reference>
<keyword evidence="2" id="KW-1185">Reference proteome</keyword>
<proteinExistence type="predicted"/>
<evidence type="ECO:0000313" key="2">
    <source>
        <dbReference type="Proteomes" id="UP001234297"/>
    </source>
</evidence>
<name>A0ACC2M3V4_PERAE</name>
<evidence type="ECO:0000313" key="1">
    <source>
        <dbReference type="EMBL" id="KAJ8640306.1"/>
    </source>
</evidence>
<dbReference type="EMBL" id="CM056813">
    <property type="protein sequence ID" value="KAJ8640306.1"/>
    <property type="molecule type" value="Genomic_DNA"/>
</dbReference>
<accession>A0ACC2M3V4</accession>
<organism evidence="1 2">
    <name type="scientific">Persea americana</name>
    <name type="common">Avocado</name>
    <dbReference type="NCBI Taxonomy" id="3435"/>
    <lineage>
        <taxon>Eukaryota</taxon>
        <taxon>Viridiplantae</taxon>
        <taxon>Streptophyta</taxon>
        <taxon>Embryophyta</taxon>
        <taxon>Tracheophyta</taxon>
        <taxon>Spermatophyta</taxon>
        <taxon>Magnoliopsida</taxon>
        <taxon>Magnoliidae</taxon>
        <taxon>Laurales</taxon>
        <taxon>Lauraceae</taxon>
        <taxon>Persea</taxon>
    </lineage>
</organism>
<dbReference type="Proteomes" id="UP001234297">
    <property type="component" value="Chromosome 5"/>
</dbReference>
<gene>
    <name evidence="1" type="ORF">MRB53_017000</name>
</gene>